<evidence type="ECO:0000256" key="1">
    <source>
        <dbReference type="ARBA" id="ARBA00000085"/>
    </source>
</evidence>
<keyword evidence="9" id="KW-1133">Transmembrane helix</keyword>
<evidence type="ECO:0000259" key="10">
    <source>
        <dbReference type="Pfam" id="PF02518"/>
    </source>
</evidence>
<dbReference type="GO" id="GO:0000155">
    <property type="term" value="F:phosphorelay sensor kinase activity"/>
    <property type="evidence" value="ECO:0007669"/>
    <property type="project" value="InterPro"/>
</dbReference>
<dbReference type="Pfam" id="PF02518">
    <property type="entry name" value="HATPase_c"/>
    <property type="match status" value="1"/>
</dbReference>
<dbReference type="RefSeq" id="WP_150529115.1">
    <property type="nucleotide sequence ID" value="NZ_BNBW01000015.1"/>
</dbReference>
<name>A0A5J6JDV6_STRVI</name>
<dbReference type="AlphaFoldDB" id="A0A5J6JDV6"/>
<keyword evidence="13" id="KW-1185">Reference proteome</keyword>
<dbReference type="Gene3D" id="3.30.565.10">
    <property type="entry name" value="Histidine kinase-like ATPase, C-terminal domain"/>
    <property type="match status" value="1"/>
</dbReference>
<evidence type="ECO:0000256" key="3">
    <source>
        <dbReference type="ARBA" id="ARBA00022553"/>
    </source>
</evidence>
<dbReference type="KEGG" id="svn:CP980_24895"/>
<keyword evidence="9" id="KW-0812">Transmembrane</keyword>
<keyword evidence="5" id="KW-0547">Nucleotide-binding</keyword>
<dbReference type="GO" id="GO:0016020">
    <property type="term" value="C:membrane"/>
    <property type="evidence" value="ECO:0007669"/>
    <property type="project" value="InterPro"/>
</dbReference>
<evidence type="ECO:0000256" key="6">
    <source>
        <dbReference type="ARBA" id="ARBA00022777"/>
    </source>
</evidence>
<dbReference type="SUPFAM" id="SSF55874">
    <property type="entry name" value="ATPase domain of HSP90 chaperone/DNA topoisomerase II/histidine kinase"/>
    <property type="match status" value="1"/>
</dbReference>
<evidence type="ECO:0000256" key="7">
    <source>
        <dbReference type="ARBA" id="ARBA00022840"/>
    </source>
</evidence>
<dbReference type="Pfam" id="PF07730">
    <property type="entry name" value="HisKA_3"/>
    <property type="match status" value="1"/>
</dbReference>
<evidence type="ECO:0000256" key="2">
    <source>
        <dbReference type="ARBA" id="ARBA00012438"/>
    </source>
</evidence>
<dbReference type="PANTHER" id="PTHR24421">
    <property type="entry name" value="NITRATE/NITRITE SENSOR PROTEIN NARX-RELATED"/>
    <property type="match status" value="1"/>
</dbReference>
<reference evidence="12 13" key="1">
    <citation type="submission" date="2017-09" db="EMBL/GenBank/DDBJ databases">
        <authorList>
            <person name="Lee N."/>
            <person name="Cho B.-K."/>
        </authorList>
    </citation>
    <scope>NUCLEOTIDE SEQUENCE [LARGE SCALE GENOMIC DNA]</scope>
    <source>
        <strain evidence="12 13">ATCC 27476</strain>
    </source>
</reference>
<feature type="transmembrane region" description="Helical" evidence="9">
    <location>
        <begin position="43"/>
        <end position="60"/>
    </location>
</feature>
<dbReference type="GeneID" id="95613784"/>
<keyword evidence="8" id="KW-0902">Two-component regulatory system</keyword>
<gene>
    <name evidence="12" type="ORF">CP980_24895</name>
</gene>
<keyword evidence="7" id="KW-0067">ATP-binding</keyword>
<evidence type="ECO:0000313" key="13">
    <source>
        <dbReference type="Proteomes" id="UP000325563"/>
    </source>
</evidence>
<dbReference type="EC" id="2.7.13.3" evidence="2"/>
<dbReference type="InterPro" id="IPR011712">
    <property type="entry name" value="Sig_transdc_His_kin_sub3_dim/P"/>
</dbReference>
<keyword evidence="6 12" id="KW-0418">Kinase</keyword>
<sequence length="387" mass="40642">MSPLASWARRHPHTADGIRLTLSLVLLALVTFEGVVLARQPSLPHAAVWISGILVCLSAAPWPRIPLLTRAWFAAAVTWTVTLLLIFGNHPLVVWGGGEAIALLVLLSQVLLRAPVRTAAVLGPLLGLGCMAVPVRDTDPGRFTLLFSVLAVVVGAYSLLLRLQSGQRVRELHAVRTAERLELARELHDLVAHHVTGIVVEARAARFTHVTAERAAEIFGRIETAGDEALGSMRRLVKVLRESGDQPSAGGRPGTAPVAGLADIRTLTERFSATGPPVALYVEEGLAQRLPGDVAATAHRIVLEALTNTAKHAATATAVRVGLRTVPAGLEIRVADDGGRPARLSETARGGGYGLVGMAERAEALGGSLAAGPAPEGGWLVTAVLPL</sequence>
<accession>A0A5J6JDV6</accession>
<evidence type="ECO:0000313" key="12">
    <source>
        <dbReference type="EMBL" id="QEV47891.1"/>
    </source>
</evidence>
<dbReference type="EMBL" id="CP023692">
    <property type="protein sequence ID" value="QEV47891.1"/>
    <property type="molecule type" value="Genomic_DNA"/>
</dbReference>
<feature type="domain" description="Signal transduction histidine kinase subgroup 3 dimerisation and phosphoacceptor" evidence="11">
    <location>
        <begin position="179"/>
        <end position="243"/>
    </location>
</feature>
<proteinExistence type="predicted"/>
<dbReference type="InterPro" id="IPR050482">
    <property type="entry name" value="Sensor_HK_TwoCompSys"/>
</dbReference>
<evidence type="ECO:0000256" key="5">
    <source>
        <dbReference type="ARBA" id="ARBA00022741"/>
    </source>
</evidence>
<keyword evidence="3" id="KW-0597">Phosphoprotein</keyword>
<evidence type="ECO:0000256" key="8">
    <source>
        <dbReference type="ARBA" id="ARBA00023012"/>
    </source>
</evidence>
<feature type="domain" description="Histidine kinase/HSP90-like ATPase" evidence="10">
    <location>
        <begin position="297"/>
        <end position="387"/>
    </location>
</feature>
<dbReference type="InterPro" id="IPR036890">
    <property type="entry name" value="HATPase_C_sf"/>
</dbReference>
<feature type="transmembrane region" description="Helical" evidence="9">
    <location>
        <begin position="20"/>
        <end position="37"/>
    </location>
</feature>
<evidence type="ECO:0000256" key="4">
    <source>
        <dbReference type="ARBA" id="ARBA00022679"/>
    </source>
</evidence>
<keyword evidence="9" id="KW-0472">Membrane</keyword>
<dbReference type="GO" id="GO:0046983">
    <property type="term" value="F:protein dimerization activity"/>
    <property type="evidence" value="ECO:0007669"/>
    <property type="project" value="InterPro"/>
</dbReference>
<keyword evidence="4" id="KW-0808">Transferase</keyword>
<evidence type="ECO:0000259" key="11">
    <source>
        <dbReference type="Pfam" id="PF07730"/>
    </source>
</evidence>
<feature type="transmembrane region" description="Helical" evidence="9">
    <location>
        <begin position="119"/>
        <end position="135"/>
    </location>
</feature>
<feature type="transmembrane region" description="Helical" evidence="9">
    <location>
        <begin position="141"/>
        <end position="160"/>
    </location>
</feature>
<comment type="catalytic activity">
    <reaction evidence="1">
        <text>ATP + protein L-histidine = ADP + protein N-phospho-L-histidine.</text>
        <dbReference type="EC" id="2.7.13.3"/>
    </reaction>
</comment>
<dbReference type="Proteomes" id="UP000325563">
    <property type="component" value="Chromosome"/>
</dbReference>
<dbReference type="GO" id="GO:0005524">
    <property type="term" value="F:ATP binding"/>
    <property type="evidence" value="ECO:0007669"/>
    <property type="project" value="UniProtKB-KW"/>
</dbReference>
<dbReference type="PANTHER" id="PTHR24421:SF10">
    <property type="entry name" value="NITRATE_NITRITE SENSOR PROTEIN NARQ"/>
    <property type="match status" value="1"/>
</dbReference>
<dbReference type="Gene3D" id="1.20.5.1930">
    <property type="match status" value="1"/>
</dbReference>
<protein>
    <recommendedName>
        <fullName evidence="2">histidine kinase</fullName>
        <ecNumber evidence="2">2.7.13.3</ecNumber>
    </recommendedName>
</protein>
<organism evidence="12 13">
    <name type="scientific">Streptomyces vinaceus</name>
    <dbReference type="NCBI Taxonomy" id="1960"/>
    <lineage>
        <taxon>Bacteria</taxon>
        <taxon>Bacillati</taxon>
        <taxon>Actinomycetota</taxon>
        <taxon>Actinomycetes</taxon>
        <taxon>Kitasatosporales</taxon>
        <taxon>Streptomycetaceae</taxon>
        <taxon>Streptomyces</taxon>
    </lineage>
</organism>
<dbReference type="CDD" id="cd16917">
    <property type="entry name" value="HATPase_UhpB-NarQ-NarX-like"/>
    <property type="match status" value="1"/>
</dbReference>
<feature type="transmembrane region" description="Helical" evidence="9">
    <location>
        <begin position="67"/>
        <end position="87"/>
    </location>
</feature>
<dbReference type="InterPro" id="IPR003594">
    <property type="entry name" value="HATPase_dom"/>
</dbReference>
<evidence type="ECO:0000256" key="9">
    <source>
        <dbReference type="SAM" id="Phobius"/>
    </source>
</evidence>